<name>A0AAV0B8L6_PHAPC</name>
<comment type="caution">
    <text evidence="2">The sequence shown here is derived from an EMBL/GenBank/DDBJ whole genome shotgun (WGS) entry which is preliminary data.</text>
</comment>
<keyword evidence="3" id="KW-1185">Reference proteome</keyword>
<dbReference type="AlphaFoldDB" id="A0AAV0B8L6"/>
<protein>
    <submittedName>
        <fullName evidence="2">Uncharacterized protein</fullName>
    </submittedName>
</protein>
<feature type="compositionally biased region" description="Polar residues" evidence="1">
    <location>
        <begin position="1"/>
        <end position="19"/>
    </location>
</feature>
<feature type="region of interest" description="Disordered" evidence="1">
    <location>
        <begin position="1"/>
        <end position="27"/>
    </location>
</feature>
<evidence type="ECO:0000256" key="1">
    <source>
        <dbReference type="SAM" id="MobiDB-lite"/>
    </source>
</evidence>
<organism evidence="2 3">
    <name type="scientific">Phakopsora pachyrhizi</name>
    <name type="common">Asian soybean rust disease fungus</name>
    <dbReference type="NCBI Taxonomy" id="170000"/>
    <lineage>
        <taxon>Eukaryota</taxon>
        <taxon>Fungi</taxon>
        <taxon>Dikarya</taxon>
        <taxon>Basidiomycota</taxon>
        <taxon>Pucciniomycotina</taxon>
        <taxon>Pucciniomycetes</taxon>
        <taxon>Pucciniales</taxon>
        <taxon>Phakopsoraceae</taxon>
        <taxon>Phakopsora</taxon>
    </lineage>
</organism>
<feature type="non-terminal residue" evidence="2">
    <location>
        <position position="1"/>
    </location>
</feature>
<sequence length="112" mass="12680">AGQWCRQGQSSSDLENPGSNLFDRSDRHRKVTESKTFMFLLNIEMEALTRRLSENRGTNEVLGLVTGIIPPPRRQDIDFRKEVEAFKAKKATAPEENLNEMLDSNEAGCRPS</sequence>
<evidence type="ECO:0000313" key="3">
    <source>
        <dbReference type="Proteomes" id="UP001153365"/>
    </source>
</evidence>
<accession>A0AAV0B8L6</accession>
<dbReference type="Proteomes" id="UP001153365">
    <property type="component" value="Unassembled WGS sequence"/>
</dbReference>
<reference evidence="2" key="1">
    <citation type="submission" date="2022-06" db="EMBL/GenBank/DDBJ databases">
        <authorList>
            <consortium name="SYNGENTA / RWTH Aachen University"/>
        </authorList>
    </citation>
    <scope>NUCLEOTIDE SEQUENCE</scope>
</reference>
<gene>
    <name evidence="2" type="ORF">PPACK8108_LOCUS15265</name>
</gene>
<dbReference type="EMBL" id="CALTRL010004043">
    <property type="protein sequence ID" value="CAH7682381.1"/>
    <property type="molecule type" value="Genomic_DNA"/>
</dbReference>
<evidence type="ECO:0000313" key="2">
    <source>
        <dbReference type="EMBL" id="CAH7682381.1"/>
    </source>
</evidence>
<proteinExistence type="predicted"/>